<comment type="caution">
    <text evidence="2">The sequence shown here is derived from an EMBL/GenBank/DDBJ whole genome shotgun (WGS) entry which is preliminary data.</text>
</comment>
<protein>
    <submittedName>
        <fullName evidence="2">Uncharacterized protein</fullName>
    </submittedName>
</protein>
<evidence type="ECO:0000256" key="1">
    <source>
        <dbReference type="SAM" id="Phobius"/>
    </source>
</evidence>
<dbReference type="Proteomes" id="UP000678545">
    <property type="component" value="Unassembled WGS sequence"/>
</dbReference>
<keyword evidence="1" id="KW-1133">Transmembrane helix</keyword>
<evidence type="ECO:0000313" key="3">
    <source>
        <dbReference type="Proteomes" id="UP000678545"/>
    </source>
</evidence>
<evidence type="ECO:0000313" key="2">
    <source>
        <dbReference type="EMBL" id="MBR7799144.1"/>
    </source>
</evidence>
<feature type="transmembrane region" description="Helical" evidence="1">
    <location>
        <begin position="103"/>
        <end position="127"/>
    </location>
</feature>
<dbReference type="RefSeq" id="WP_212674244.1">
    <property type="nucleotide sequence ID" value="NZ_JAGSPJ010000001.1"/>
</dbReference>
<accession>A0A941IBK1</accession>
<dbReference type="AlphaFoldDB" id="A0A941IBK1"/>
<keyword evidence="3" id="KW-1185">Reference proteome</keyword>
<name>A0A941IBK1_9BURK</name>
<reference evidence="2" key="1">
    <citation type="submission" date="2021-04" db="EMBL/GenBank/DDBJ databases">
        <title>novel species isolated from subtropical streams in China.</title>
        <authorList>
            <person name="Lu H."/>
        </authorList>
    </citation>
    <scope>NUCLEOTIDE SEQUENCE</scope>
    <source>
        <strain evidence="2">FT137W</strain>
    </source>
</reference>
<dbReference type="EMBL" id="JAGSPJ010000001">
    <property type="protein sequence ID" value="MBR7799144.1"/>
    <property type="molecule type" value="Genomic_DNA"/>
</dbReference>
<keyword evidence="1" id="KW-0812">Transmembrane</keyword>
<gene>
    <name evidence="2" type="ORF">KDM90_03950</name>
</gene>
<keyword evidence="1" id="KW-0472">Membrane</keyword>
<organism evidence="2 3">
    <name type="scientific">Undibacterium fentianense</name>
    <dbReference type="NCBI Taxonomy" id="2828728"/>
    <lineage>
        <taxon>Bacteria</taxon>
        <taxon>Pseudomonadati</taxon>
        <taxon>Pseudomonadota</taxon>
        <taxon>Betaproteobacteria</taxon>
        <taxon>Burkholderiales</taxon>
        <taxon>Oxalobacteraceae</taxon>
        <taxon>Undibacterium</taxon>
    </lineage>
</organism>
<proteinExistence type="predicted"/>
<sequence length="143" mass="16001">MAKNFRKISGVITMLGNAIATNLAKNYTVIEIKEKSGRTTVIQNVAIRSTLDNYLNVGDEVELYLVKFYDKASYPLYIYGIKAEGRTPIGFIPSAFSKQKNGLIIIGIIMLGFMLTMPVSLYLFWLASKKSKLIQQMKAEVGH</sequence>